<evidence type="ECO:0000313" key="2">
    <source>
        <dbReference type="EMBL" id="GIO25879.1"/>
    </source>
</evidence>
<proteinExistence type="predicted"/>
<evidence type="ECO:0000256" key="1">
    <source>
        <dbReference type="SAM" id="Phobius"/>
    </source>
</evidence>
<feature type="transmembrane region" description="Helical" evidence="1">
    <location>
        <begin position="29"/>
        <end position="49"/>
    </location>
</feature>
<keyword evidence="1" id="KW-1133">Transmembrane helix</keyword>
<protein>
    <submittedName>
        <fullName evidence="2">Uncharacterized protein</fullName>
    </submittedName>
</protein>
<organism evidence="2 3">
    <name type="scientific">Ornithinibacillus bavariensis</name>
    <dbReference type="NCBI Taxonomy" id="545502"/>
    <lineage>
        <taxon>Bacteria</taxon>
        <taxon>Bacillati</taxon>
        <taxon>Bacillota</taxon>
        <taxon>Bacilli</taxon>
        <taxon>Bacillales</taxon>
        <taxon>Bacillaceae</taxon>
        <taxon>Ornithinibacillus</taxon>
    </lineage>
</organism>
<name>A0A919X544_9BACI</name>
<dbReference type="AlphaFoldDB" id="A0A919X544"/>
<dbReference type="RefSeq" id="WP_212919386.1">
    <property type="nucleotide sequence ID" value="NZ_BORP01000001.1"/>
</dbReference>
<sequence length="75" mass="8455">MVLFLAVVIVLGVTFMFFGQKNIVKGIGFWLVGLATLFTFLFLLIVMYFSTSPTPSTGYILEEEIVIESRNLDDK</sequence>
<keyword evidence="1" id="KW-0472">Membrane</keyword>
<keyword evidence="3" id="KW-1185">Reference proteome</keyword>
<evidence type="ECO:0000313" key="3">
    <source>
        <dbReference type="Proteomes" id="UP000676917"/>
    </source>
</evidence>
<gene>
    <name evidence="2" type="ORF">J43TS3_04900</name>
</gene>
<dbReference type="Proteomes" id="UP000676917">
    <property type="component" value="Unassembled WGS sequence"/>
</dbReference>
<keyword evidence="1" id="KW-0812">Transmembrane</keyword>
<accession>A0A919X544</accession>
<comment type="caution">
    <text evidence="2">The sequence shown here is derived from an EMBL/GenBank/DDBJ whole genome shotgun (WGS) entry which is preliminary data.</text>
</comment>
<reference evidence="2" key="1">
    <citation type="submission" date="2021-03" db="EMBL/GenBank/DDBJ databases">
        <title>Antimicrobial resistance genes in bacteria isolated from Japanese honey, and their potential for conferring macrolide and lincosamide resistance in the American foulbrood pathogen Paenibacillus larvae.</title>
        <authorList>
            <person name="Okamoto M."/>
            <person name="Kumagai M."/>
            <person name="Kanamori H."/>
            <person name="Takamatsu D."/>
        </authorList>
    </citation>
    <scope>NUCLEOTIDE SEQUENCE</scope>
    <source>
        <strain evidence="2">J43TS3</strain>
    </source>
</reference>
<dbReference type="EMBL" id="BORP01000001">
    <property type="protein sequence ID" value="GIO25879.1"/>
    <property type="molecule type" value="Genomic_DNA"/>
</dbReference>